<name>A0ABR1IYN2_9AGAR</name>
<feature type="region of interest" description="Disordered" evidence="1">
    <location>
        <begin position="15"/>
        <end position="127"/>
    </location>
</feature>
<evidence type="ECO:0000313" key="2">
    <source>
        <dbReference type="EMBL" id="KAK7444823.1"/>
    </source>
</evidence>
<dbReference type="Proteomes" id="UP001498398">
    <property type="component" value="Unassembled WGS sequence"/>
</dbReference>
<sequence>MGMMISCIFRRSVKVEPVRPPSARPPSAPYSRPPSQGRSKTPVPRNSEIFPTDYSSPESIHPIMLSQHDENEVPHLPPLYRAPDVRPTFGKSIDSISTDARHPEVVTVTTPFQEETRLDTGSNESRG</sequence>
<proteinExistence type="predicted"/>
<evidence type="ECO:0000313" key="3">
    <source>
        <dbReference type="Proteomes" id="UP001498398"/>
    </source>
</evidence>
<evidence type="ECO:0000256" key="1">
    <source>
        <dbReference type="SAM" id="MobiDB-lite"/>
    </source>
</evidence>
<dbReference type="EMBL" id="JBANRG010000049">
    <property type="protein sequence ID" value="KAK7444823.1"/>
    <property type="molecule type" value="Genomic_DNA"/>
</dbReference>
<reference evidence="2 3" key="1">
    <citation type="submission" date="2024-01" db="EMBL/GenBank/DDBJ databases">
        <title>A draft genome for the cacao thread blight pathogen Marasmiellus scandens.</title>
        <authorList>
            <person name="Baruah I.K."/>
            <person name="Leung J."/>
            <person name="Bukari Y."/>
            <person name="Amoako-Attah I."/>
            <person name="Meinhardt L.W."/>
            <person name="Bailey B.A."/>
            <person name="Cohen S.P."/>
        </authorList>
    </citation>
    <scope>NUCLEOTIDE SEQUENCE [LARGE SCALE GENOMIC DNA]</scope>
    <source>
        <strain evidence="2 3">GH-19</strain>
    </source>
</reference>
<protein>
    <submittedName>
        <fullName evidence="2">Uncharacterized protein</fullName>
    </submittedName>
</protein>
<feature type="compositionally biased region" description="Polar residues" evidence="1">
    <location>
        <begin position="107"/>
        <end position="127"/>
    </location>
</feature>
<keyword evidence="3" id="KW-1185">Reference proteome</keyword>
<feature type="compositionally biased region" description="Pro residues" evidence="1">
    <location>
        <begin position="18"/>
        <end position="32"/>
    </location>
</feature>
<gene>
    <name evidence="2" type="ORF">VKT23_015140</name>
</gene>
<accession>A0ABR1IYN2</accession>
<organism evidence="2 3">
    <name type="scientific">Marasmiellus scandens</name>
    <dbReference type="NCBI Taxonomy" id="2682957"/>
    <lineage>
        <taxon>Eukaryota</taxon>
        <taxon>Fungi</taxon>
        <taxon>Dikarya</taxon>
        <taxon>Basidiomycota</taxon>
        <taxon>Agaricomycotina</taxon>
        <taxon>Agaricomycetes</taxon>
        <taxon>Agaricomycetidae</taxon>
        <taxon>Agaricales</taxon>
        <taxon>Marasmiineae</taxon>
        <taxon>Omphalotaceae</taxon>
        <taxon>Marasmiellus</taxon>
    </lineage>
</organism>
<comment type="caution">
    <text evidence="2">The sequence shown here is derived from an EMBL/GenBank/DDBJ whole genome shotgun (WGS) entry which is preliminary data.</text>
</comment>